<organism evidence="1 2">
    <name type="scientific">Roseovarius spongiae</name>
    <dbReference type="NCBI Taxonomy" id="2320272"/>
    <lineage>
        <taxon>Bacteria</taxon>
        <taxon>Pseudomonadati</taxon>
        <taxon>Pseudomonadota</taxon>
        <taxon>Alphaproteobacteria</taxon>
        <taxon>Rhodobacterales</taxon>
        <taxon>Roseobacteraceae</taxon>
        <taxon>Roseovarius</taxon>
    </lineage>
</organism>
<accession>A0A3A8AVH5</accession>
<dbReference type="Proteomes" id="UP000281128">
    <property type="component" value="Unassembled WGS sequence"/>
</dbReference>
<dbReference type="InterPro" id="IPR039556">
    <property type="entry name" value="ICL/PEPM"/>
</dbReference>
<keyword evidence="1" id="KW-0670">Pyruvate</keyword>
<evidence type="ECO:0000313" key="2">
    <source>
        <dbReference type="Proteomes" id="UP000281128"/>
    </source>
</evidence>
<dbReference type="InterPro" id="IPR015813">
    <property type="entry name" value="Pyrv/PenolPyrv_kinase-like_dom"/>
</dbReference>
<dbReference type="AlphaFoldDB" id="A0A3A8AVH5"/>
<dbReference type="CDD" id="cd00377">
    <property type="entry name" value="ICL_PEPM"/>
    <property type="match status" value="1"/>
</dbReference>
<dbReference type="PANTHER" id="PTHR42905">
    <property type="entry name" value="PHOSPHOENOLPYRUVATE CARBOXYLASE"/>
    <property type="match status" value="1"/>
</dbReference>
<keyword evidence="1" id="KW-0456">Lyase</keyword>
<dbReference type="SUPFAM" id="SSF51621">
    <property type="entry name" value="Phosphoenolpyruvate/pyruvate domain"/>
    <property type="match status" value="1"/>
</dbReference>
<dbReference type="OrthoDB" id="9785398at2"/>
<dbReference type="PANTHER" id="PTHR42905:SF16">
    <property type="entry name" value="CARBOXYPHOSPHONOENOLPYRUVATE PHOSPHONOMUTASE-LIKE PROTEIN (AFU_ORTHOLOGUE AFUA_5G07230)"/>
    <property type="match status" value="1"/>
</dbReference>
<keyword evidence="2" id="KW-1185">Reference proteome</keyword>
<comment type="caution">
    <text evidence="1">The sequence shown here is derived from an EMBL/GenBank/DDBJ whole genome shotgun (WGS) entry which is preliminary data.</text>
</comment>
<protein>
    <submittedName>
        <fullName evidence="1">Isocitrate lyase/phosphoenolpyruvate mutase family protein</fullName>
    </submittedName>
</protein>
<dbReference type="Gene3D" id="3.20.20.60">
    <property type="entry name" value="Phosphoenolpyruvate-binding domains"/>
    <property type="match status" value="1"/>
</dbReference>
<dbReference type="InterPro" id="IPR040442">
    <property type="entry name" value="Pyrv_kinase-like_dom_sf"/>
</dbReference>
<gene>
    <name evidence="1" type="ORF">D6850_01485</name>
</gene>
<reference evidence="1 2" key="1">
    <citation type="submission" date="2018-09" db="EMBL/GenBank/DDBJ databases">
        <title>Roseovarius spongiae sp. nov., isolated from a marine sponge.</title>
        <authorList>
            <person name="Zhuang L."/>
            <person name="Luo L."/>
        </authorList>
    </citation>
    <scope>NUCLEOTIDE SEQUENCE [LARGE SCALE GENOMIC DNA]</scope>
    <source>
        <strain evidence="1 2">HN-E21</strain>
    </source>
</reference>
<dbReference type="RefSeq" id="WP_121163250.1">
    <property type="nucleotide sequence ID" value="NZ_RAPE01000001.1"/>
</dbReference>
<proteinExistence type="predicted"/>
<evidence type="ECO:0000313" key="1">
    <source>
        <dbReference type="EMBL" id="RKF16263.1"/>
    </source>
</evidence>
<dbReference type="EMBL" id="RAPE01000001">
    <property type="protein sequence ID" value="RKF16263.1"/>
    <property type="molecule type" value="Genomic_DNA"/>
</dbReference>
<dbReference type="Pfam" id="PF13714">
    <property type="entry name" value="PEP_mutase"/>
    <property type="match status" value="1"/>
</dbReference>
<name>A0A3A8AVH5_9RHOB</name>
<sequence>MSDIGARFRALHRRGDPFLLVNAWDAGSARMMESMGAQAVATTSAGHAFSMGRVDGGTLSRDEALAHAQTLAAAVNVPVSGDFENGFAEAPDTVAETIRLADKAGLAGCSIEDTALPAFNSYGFDLAVERIRAASAAARALPRDFVLVARADGVMLGQYDLDEAIRRIRAFEEVGADCVYVPAPPDVDALRRVVASVSIPVNVLAAGRFASLSRTEFAEMGAARLSVGGALSRVAYGAAIKTTRGMLGGDFTGLTRVAGEPEIETLLTRNGGDEDA</sequence>
<dbReference type="GO" id="GO:0016829">
    <property type="term" value="F:lyase activity"/>
    <property type="evidence" value="ECO:0007669"/>
    <property type="project" value="UniProtKB-KW"/>
</dbReference>